<gene>
    <name evidence="1" type="ORF">SAMN05421504_1011381</name>
</gene>
<proteinExistence type="predicted"/>
<dbReference type="AlphaFoldDB" id="A0A1H2W0E0"/>
<evidence type="ECO:0000313" key="2">
    <source>
        <dbReference type="Proteomes" id="UP000199515"/>
    </source>
</evidence>
<dbReference type="STRING" id="589385.SAMN05421504_1011381"/>
<name>A0A1H2W0E0_9PSEU</name>
<protein>
    <submittedName>
        <fullName evidence="1">Uncharacterized protein</fullName>
    </submittedName>
</protein>
<accession>A0A1H2W0E0</accession>
<dbReference type="OrthoDB" id="4991226at2"/>
<sequence>MAFADHLDETVERIIDSAIEFYFQAYDWYPNLHGNYQRRFSDGAEITPPGKPSRTSGGQVLVRGLPGYIENFEFGAGPDAGTRMYAHFENTIRQLFQPWKKIPTPSDFDGYLDLIREGAWYISLSSDGTKVGKIGNSELTAVEFLQRRISGDDMGGNMIMRFDQNFCTPLPTVIEGQYSLALLAGLTLCGEKEIWSKAQQDIQAVADKMYEAMKDRGRSVAADLGTVTALFSLGAVFPTPAAPVLGAVASALPALEKLMNAGSEPSKQTVEFGAGTPDKVIAKGSDALKTLAQTIRDCEGDLKDSIKSAMETVTGHAVSFKMPKPKLLEESKLSEMKVDLADLRFIATSTLPQIEKQLNSAADLVAMAAGCSGPWYRTTEINASDTPDGPLDAWQALVSLAQELITDLAWEVRESAAHLEIATDRIGQTEAETEAALRRHAKKLSEVERGDPLGHATQWLERDR</sequence>
<evidence type="ECO:0000313" key="1">
    <source>
        <dbReference type="EMBL" id="SDW73897.1"/>
    </source>
</evidence>
<dbReference type="Proteomes" id="UP000199515">
    <property type="component" value="Unassembled WGS sequence"/>
</dbReference>
<reference evidence="1 2" key="1">
    <citation type="submission" date="2016-10" db="EMBL/GenBank/DDBJ databases">
        <authorList>
            <person name="de Groot N.N."/>
        </authorList>
    </citation>
    <scope>NUCLEOTIDE SEQUENCE [LARGE SCALE GENOMIC DNA]</scope>
    <source>
        <strain evidence="1 2">CPCC 202699</strain>
    </source>
</reference>
<dbReference type="RefSeq" id="WP_143046997.1">
    <property type="nucleotide sequence ID" value="NZ_FNON01000001.1"/>
</dbReference>
<keyword evidence="2" id="KW-1185">Reference proteome</keyword>
<dbReference type="EMBL" id="FNON01000001">
    <property type="protein sequence ID" value="SDW73897.1"/>
    <property type="molecule type" value="Genomic_DNA"/>
</dbReference>
<organism evidence="1 2">
    <name type="scientific">Amycolatopsis xylanica</name>
    <dbReference type="NCBI Taxonomy" id="589385"/>
    <lineage>
        <taxon>Bacteria</taxon>
        <taxon>Bacillati</taxon>
        <taxon>Actinomycetota</taxon>
        <taxon>Actinomycetes</taxon>
        <taxon>Pseudonocardiales</taxon>
        <taxon>Pseudonocardiaceae</taxon>
        <taxon>Amycolatopsis</taxon>
    </lineage>
</organism>